<comment type="caution">
    <text evidence="1">The sequence shown here is derived from an EMBL/GenBank/DDBJ whole genome shotgun (WGS) entry which is preliminary data.</text>
</comment>
<proteinExistence type="predicted"/>
<dbReference type="PANTHER" id="PTHR47169">
    <property type="entry name" value="OS01G0541250 PROTEIN"/>
    <property type="match status" value="1"/>
</dbReference>
<dbReference type="InterPro" id="IPR036397">
    <property type="entry name" value="RNaseH_sf"/>
</dbReference>
<keyword evidence="2" id="KW-1185">Reference proteome</keyword>
<dbReference type="Gene3D" id="3.30.420.10">
    <property type="entry name" value="Ribonuclease H-like superfamily/Ribonuclease H"/>
    <property type="match status" value="1"/>
</dbReference>
<evidence type="ECO:0000313" key="1">
    <source>
        <dbReference type="EMBL" id="GMF40947.1"/>
    </source>
</evidence>
<name>A0A9W6XLT1_9STRA</name>
<dbReference type="GO" id="GO:0003676">
    <property type="term" value="F:nucleic acid binding"/>
    <property type="evidence" value="ECO:0007669"/>
    <property type="project" value="InterPro"/>
</dbReference>
<reference evidence="1" key="1">
    <citation type="submission" date="2023-04" db="EMBL/GenBank/DDBJ databases">
        <title>Phytophthora fragariaefolia NBRC 109709.</title>
        <authorList>
            <person name="Ichikawa N."/>
            <person name="Sato H."/>
            <person name="Tonouchi N."/>
        </authorList>
    </citation>
    <scope>NUCLEOTIDE SEQUENCE</scope>
    <source>
        <strain evidence="1">NBRC 109709</strain>
    </source>
</reference>
<protein>
    <submittedName>
        <fullName evidence="1">Unnamed protein product</fullName>
    </submittedName>
</protein>
<evidence type="ECO:0000313" key="2">
    <source>
        <dbReference type="Proteomes" id="UP001165121"/>
    </source>
</evidence>
<gene>
    <name evidence="1" type="ORF">Pfra01_001275700</name>
</gene>
<dbReference type="Proteomes" id="UP001165121">
    <property type="component" value="Unassembled WGS sequence"/>
</dbReference>
<accession>A0A9W6XLT1</accession>
<sequence>MPRSNLTDVASDVKRDPSTISAIWRRYVAAVELGVVGGEWKSRIKQHCGRKWKNRDELREKLVRVPMEDRTVERRVAATAGVSRHLVRQAVKEGMLKHRTTFIKPVLAPENKLQRVQHTLSFINDSTLEFEPMHNVVHVDEKWFYSDRDKRSYLVLEGEEPPPRLWKSKRFVPKTMFLTALARPRTKLNAQARIEQKAPFAPVISRCSRELYQSAVALLAASDRGSALLFGNK</sequence>
<dbReference type="OrthoDB" id="117816at2759"/>
<dbReference type="PANTHER" id="PTHR47169:SF2">
    <property type="entry name" value="OS01G0541250 PROTEIN"/>
    <property type="match status" value="1"/>
</dbReference>
<organism evidence="1 2">
    <name type="scientific">Phytophthora fragariaefolia</name>
    <dbReference type="NCBI Taxonomy" id="1490495"/>
    <lineage>
        <taxon>Eukaryota</taxon>
        <taxon>Sar</taxon>
        <taxon>Stramenopiles</taxon>
        <taxon>Oomycota</taxon>
        <taxon>Peronosporomycetes</taxon>
        <taxon>Peronosporales</taxon>
        <taxon>Peronosporaceae</taxon>
        <taxon>Phytophthora</taxon>
    </lineage>
</organism>
<dbReference type="AlphaFoldDB" id="A0A9W6XLT1"/>
<dbReference type="EMBL" id="BSXT01001292">
    <property type="protein sequence ID" value="GMF40947.1"/>
    <property type="molecule type" value="Genomic_DNA"/>
</dbReference>